<dbReference type="HOGENOM" id="CLU_006533_0_2_9"/>
<name>E7G8J1_9FIRM</name>
<dbReference type="InterPro" id="IPR004147">
    <property type="entry name" value="ABC1_dom"/>
</dbReference>
<keyword evidence="2" id="KW-0812">Transmembrane</keyword>
<dbReference type="InterPro" id="IPR050154">
    <property type="entry name" value="UbiB_kinase"/>
</dbReference>
<comment type="similarity">
    <text evidence="1">Belongs to the protein kinase superfamily. ADCK protein kinase family.</text>
</comment>
<dbReference type="PANTHER" id="PTHR10566:SF113">
    <property type="entry name" value="PROTEIN ACTIVITY OF BC1 COMPLEX KINASE 7, CHLOROPLASTIC"/>
    <property type="match status" value="1"/>
</dbReference>
<dbReference type="eggNOG" id="COG0661">
    <property type="taxonomic scope" value="Bacteria"/>
</dbReference>
<dbReference type="EMBL" id="ADKX01000017">
    <property type="protein sequence ID" value="EFW05703.1"/>
    <property type="molecule type" value="Genomic_DNA"/>
</dbReference>
<organism evidence="4 5">
    <name type="scientific">Coprobacillus cateniformis</name>
    <dbReference type="NCBI Taxonomy" id="100884"/>
    <lineage>
        <taxon>Bacteria</taxon>
        <taxon>Bacillati</taxon>
        <taxon>Bacillota</taxon>
        <taxon>Erysipelotrichia</taxon>
        <taxon>Erysipelotrichales</taxon>
        <taxon>Coprobacillaceae</taxon>
        <taxon>Coprobacillus</taxon>
    </lineage>
</organism>
<gene>
    <name evidence="4" type="ORF">HMPREF9488_01079</name>
</gene>
<keyword evidence="5" id="KW-1185">Reference proteome</keyword>
<dbReference type="RefSeq" id="WP_008788195.1">
    <property type="nucleotide sequence ID" value="NZ_AKCB01000002.1"/>
</dbReference>
<dbReference type="GeneID" id="78230725"/>
<feature type="transmembrane region" description="Helical" evidence="2">
    <location>
        <begin position="503"/>
        <end position="526"/>
    </location>
</feature>
<evidence type="ECO:0000256" key="2">
    <source>
        <dbReference type="SAM" id="Phobius"/>
    </source>
</evidence>
<feature type="domain" description="ABC1 atypical kinase-like" evidence="3">
    <location>
        <begin position="74"/>
        <end position="317"/>
    </location>
</feature>
<evidence type="ECO:0000256" key="1">
    <source>
        <dbReference type="ARBA" id="ARBA00009670"/>
    </source>
</evidence>
<dbReference type="CDD" id="cd05121">
    <property type="entry name" value="ABC1_ADCK3-like"/>
    <property type="match status" value="1"/>
</dbReference>
<dbReference type="PANTHER" id="PTHR10566">
    <property type="entry name" value="CHAPERONE-ACTIVITY OF BC1 COMPLEX CABC1 -RELATED"/>
    <property type="match status" value="1"/>
</dbReference>
<accession>E7G8J1</accession>
<keyword evidence="2" id="KW-1133">Transmembrane helix</keyword>
<dbReference type="SUPFAM" id="SSF56112">
    <property type="entry name" value="Protein kinase-like (PK-like)"/>
    <property type="match status" value="1"/>
</dbReference>
<dbReference type="Pfam" id="PF03109">
    <property type="entry name" value="ABC1"/>
    <property type="match status" value="1"/>
</dbReference>
<dbReference type="Proteomes" id="UP000003157">
    <property type="component" value="Unassembled WGS sequence"/>
</dbReference>
<reference evidence="4 5" key="1">
    <citation type="submission" date="2010-12" db="EMBL/GenBank/DDBJ databases">
        <title>The Genome Sequence of Coprobacillus sp. strain 29_1.</title>
        <authorList>
            <consortium name="The Broad Institute Genome Sequencing Platform"/>
            <person name="Earl A."/>
            <person name="Ward D."/>
            <person name="Feldgarden M."/>
            <person name="Gevers D."/>
            <person name="Daigneault M."/>
            <person name="Sibley C.D."/>
            <person name="White A."/>
            <person name="Strauss J."/>
            <person name="Allen-Vercoe E."/>
            <person name="Young S.K."/>
            <person name="Zeng Q."/>
            <person name="Gargeya S."/>
            <person name="Fitzgerald M."/>
            <person name="Haas B."/>
            <person name="Abouelleil A."/>
            <person name="Alvarado L."/>
            <person name="Arachchi H.M."/>
            <person name="Berlin A."/>
            <person name="Brown A."/>
            <person name="Chapman S.B."/>
            <person name="Chen Z."/>
            <person name="Dunbar C."/>
            <person name="Freedman E."/>
            <person name="Gearin G."/>
            <person name="Gellesch M."/>
            <person name="Goldberg J."/>
            <person name="Griggs A."/>
            <person name="Gujja S."/>
            <person name="Heilman E."/>
            <person name="Heiman D."/>
            <person name="Howarth C."/>
            <person name="Larson L."/>
            <person name="Lui A."/>
            <person name="MacDonald P.J.P."/>
            <person name="Mehta T."/>
            <person name="Montmayeur A."/>
            <person name="Murphy C."/>
            <person name="Neiman D."/>
            <person name="Pearson M."/>
            <person name="Priest M."/>
            <person name="Roberts A."/>
            <person name="Saif S."/>
            <person name="Shea T."/>
            <person name="Shenoy N."/>
            <person name="Sisk P."/>
            <person name="Stolte C."/>
            <person name="Sykes S."/>
            <person name="White J."/>
            <person name="Yandava C."/>
            <person name="Nusbaum C."/>
            <person name="Birren B."/>
        </authorList>
    </citation>
    <scope>NUCLEOTIDE SEQUENCE [LARGE SCALE GENOMIC DNA]</scope>
    <source>
        <strain evidence="4 5">29_1</strain>
    </source>
</reference>
<sequence>MPKEIQNNSGSLSSKHRLAQIIAILKKHHLTKGIDPVKLRMILEDLGPTFVKIGQIMSSRQDMFSERYCQELTQLRDNVAPMNMATIRTVVEDEYGTDLEDIFMTFDQVPLGSASIAQVHKATLRNGKQIVVKVQRPSIYNMMERDISLVRRAIQLLRLNEVLGSVVDLNIVLDEFWQTAKEEMDFLNEAQYAEHFIKLNEDLLYIGAPHIETEYTTSKVLVMEYVDGFEIDNRDLLLKNGYDNHEIAVKISENYIKQIVDDGFFHADPHPGNLRIRDGKIVWIDFGMMGILKREDKDLMKQAVLAIGNNDTQQLADVILVLGVHEDRIDYTLFYDDIENFMQHYVSMDLKDMNLGDAVQEIFTIAHKHHISMPKGVSMLARGLVTMESTVMHLDPHISIIEVAANHVAGHILKDLDIKKELSTTGKKVYDATQYGLNIPIQLSELIRMIMKGRIKINLDIMDSSVPLNSVNHMVNKLTVGIVSAGLLMASSLLCTTQMSPQFFGIPAIGFIGYMTAIGLGIWLLITVLKERKYRK</sequence>
<proteinExistence type="inferred from homology"/>
<evidence type="ECO:0000313" key="4">
    <source>
        <dbReference type="EMBL" id="EFW05703.1"/>
    </source>
</evidence>
<evidence type="ECO:0000313" key="5">
    <source>
        <dbReference type="Proteomes" id="UP000003157"/>
    </source>
</evidence>
<dbReference type="InterPro" id="IPR011009">
    <property type="entry name" value="Kinase-like_dom_sf"/>
</dbReference>
<comment type="caution">
    <text evidence="4">The sequence shown here is derived from an EMBL/GenBank/DDBJ whole genome shotgun (WGS) entry which is preliminary data.</text>
</comment>
<dbReference type="OrthoDB" id="9795390at2"/>
<evidence type="ECO:0000259" key="3">
    <source>
        <dbReference type="Pfam" id="PF03109"/>
    </source>
</evidence>
<dbReference type="AlphaFoldDB" id="E7G8J1"/>
<protein>
    <recommendedName>
        <fullName evidence="3">ABC1 atypical kinase-like domain-containing protein</fullName>
    </recommendedName>
</protein>
<dbReference type="STRING" id="100884.GCA_000269565_02925"/>
<keyword evidence="2" id="KW-0472">Membrane</keyword>